<evidence type="ECO:0000259" key="5">
    <source>
        <dbReference type="PROSITE" id="PS50089"/>
    </source>
</evidence>
<evidence type="ECO:0000256" key="3">
    <source>
        <dbReference type="ARBA" id="ARBA00022833"/>
    </source>
</evidence>
<feature type="domain" description="RING-type" evidence="5">
    <location>
        <begin position="190"/>
        <end position="225"/>
    </location>
</feature>
<keyword evidence="1" id="KW-0479">Metal-binding</keyword>
<evidence type="ECO:0000256" key="1">
    <source>
        <dbReference type="ARBA" id="ARBA00022723"/>
    </source>
</evidence>
<organism evidence="6">
    <name type="scientific">Ditylum brightwellii</name>
    <dbReference type="NCBI Taxonomy" id="49249"/>
    <lineage>
        <taxon>Eukaryota</taxon>
        <taxon>Sar</taxon>
        <taxon>Stramenopiles</taxon>
        <taxon>Ochrophyta</taxon>
        <taxon>Bacillariophyta</taxon>
        <taxon>Mediophyceae</taxon>
        <taxon>Lithodesmiophycidae</taxon>
        <taxon>Lithodesmiales</taxon>
        <taxon>Lithodesmiaceae</taxon>
        <taxon>Ditylum</taxon>
    </lineage>
</organism>
<dbReference type="InterPro" id="IPR013083">
    <property type="entry name" value="Znf_RING/FYVE/PHD"/>
</dbReference>
<proteinExistence type="predicted"/>
<dbReference type="EMBL" id="HBNS01003870">
    <property type="protein sequence ID" value="CAE4584307.1"/>
    <property type="molecule type" value="Transcribed_RNA"/>
</dbReference>
<dbReference type="PROSITE" id="PS00518">
    <property type="entry name" value="ZF_RING_1"/>
    <property type="match status" value="1"/>
</dbReference>
<dbReference type="GO" id="GO:0008270">
    <property type="term" value="F:zinc ion binding"/>
    <property type="evidence" value="ECO:0007669"/>
    <property type="project" value="UniProtKB-KW"/>
</dbReference>
<evidence type="ECO:0000256" key="2">
    <source>
        <dbReference type="ARBA" id="ARBA00022771"/>
    </source>
</evidence>
<keyword evidence="3" id="KW-0862">Zinc</keyword>
<protein>
    <recommendedName>
        <fullName evidence="5">RING-type domain-containing protein</fullName>
    </recommendedName>
</protein>
<sequence length="266" mass="29287">MGNLIMLAIRAQVKAIGQVNLEPHHVKRCDSCSARQYTNLKNCRVCGGTCQIIDGSSGGAAAAAIPIVEMEDPATGELGRYVTGADGRLIRIGPSAETVRRMVRHNRRKKKEVENDEDTDVVIDQAKAFELDHALIKITRLADLVDPKREKISKEKVPSGSSPTIENVEVMTRKQMIEDALHEASRSVQCAVCLSEYDSPITLPCGHSLCSCCVSDIGTKCPICRVEYSKSLWKKIKSEPHMNEVINDYVEIVRILGDAARNELSI</sequence>
<dbReference type="SUPFAM" id="SSF57850">
    <property type="entry name" value="RING/U-box"/>
    <property type="match status" value="1"/>
</dbReference>
<keyword evidence="2 4" id="KW-0863">Zinc-finger</keyword>
<evidence type="ECO:0000256" key="4">
    <source>
        <dbReference type="PROSITE-ProRule" id="PRU00175"/>
    </source>
</evidence>
<dbReference type="PROSITE" id="PS50089">
    <property type="entry name" value="ZF_RING_2"/>
    <property type="match status" value="1"/>
</dbReference>
<dbReference type="Gene3D" id="3.30.40.10">
    <property type="entry name" value="Zinc/RING finger domain, C3HC4 (zinc finger)"/>
    <property type="match status" value="1"/>
</dbReference>
<dbReference type="InterPro" id="IPR017907">
    <property type="entry name" value="Znf_RING_CS"/>
</dbReference>
<dbReference type="AlphaFoldDB" id="A0A7S4V9B3"/>
<gene>
    <name evidence="6" type="ORF">DBRI00130_LOCUS3144</name>
</gene>
<name>A0A7S4V9B3_9STRA</name>
<dbReference type="Pfam" id="PF13920">
    <property type="entry name" value="zf-C3HC4_3"/>
    <property type="match status" value="1"/>
</dbReference>
<accession>A0A7S4V9B3</accession>
<evidence type="ECO:0000313" key="6">
    <source>
        <dbReference type="EMBL" id="CAE4584307.1"/>
    </source>
</evidence>
<dbReference type="SMART" id="SM00184">
    <property type="entry name" value="RING"/>
    <property type="match status" value="1"/>
</dbReference>
<dbReference type="InterPro" id="IPR001841">
    <property type="entry name" value="Znf_RING"/>
</dbReference>
<reference evidence="6" key="1">
    <citation type="submission" date="2021-01" db="EMBL/GenBank/DDBJ databases">
        <authorList>
            <person name="Corre E."/>
            <person name="Pelletier E."/>
            <person name="Niang G."/>
            <person name="Scheremetjew M."/>
            <person name="Finn R."/>
            <person name="Kale V."/>
            <person name="Holt S."/>
            <person name="Cochrane G."/>
            <person name="Meng A."/>
            <person name="Brown T."/>
            <person name="Cohen L."/>
        </authorList>
    </citation>
    <scope>NUCLEOTIDE SEQUENCE</scope>
    <source>
        <strain evidence="6">GSO104</strain>
    </source>
</reference>